<reference evidence="3" key="1">
    <citation type="submission" date="2020-06" db="EMBL/GenBank/DDBJ databases">
        <authorList>
            <consortium name="Plant Systems Biology data submission"/>
        </authorList>
    </citation>
    <scope>NUCLEOTIDE SEQUENCE</scope>
    <source>
        <strain evidence="3">D6</strain>
    </source>
</reference>
<dbReference type="InterPro" id="IPR001054">
    <property type="entry name" value="A/G_cyclase"/>
</dbReference>
<accession>A0A9N8H6A5</accession>
<dbReference type="InterPro" id="IPR045983">
    <property type="entry name" value="GUC-dom-containing_N"/>
</dbReference>
<sequence length="671" mass="74650">MLSSLGYSKPPATNRRKSASDALDMSKGVKSRTLSLGGSYNYRTRVKADQEPFSVNLKVFDRQIQTLREVCRDDVDQIFQEQVWGAIRGELQKIHDSHSKHQPYQQPLLDETTVTRRVRDADYIRKLERTIRSLLLPLNALAWAEKLQVHPDVILTEFLYAAASGIVEMWWGPECNGCGGATVKESSLQDIAMEQTCQNCGWLNQTKTLDEIKVQFVLHEDILYLPNLLFDFPDQTDAPKMSKFCFGLYAPPTTNGTKWAYDFGLEEEEEEEAKEEKEDPIHMPSKPALQPGRYRFHCSYSRVNADIVVERQATTHDETIEFNFIATEQTCPARYGLPRTVSYLEHGKVSLQLLADVASVMNPLVFYNLTQEDETIFFHKDNAPYITATQCLHLACFGRLFGKQVVCDACQFVIQRVTLVFTDVVSSTQLYSDAGDGLALNCVKEHFQVLFQAFTKRGRIVKTIGDAVMGAFTSPKAALLATAQALDEMQHVKRPCGGILQIRIGVHSGPALMVSLNGTNDYFGSTVNIAARVESQAHGGEVLVSQAVLEDPMANELFEELAEEGRFTRQVSLELKGVDGLVIAMGFGPKRDSESSSSTSSTASMSSHVVENGNEDTATVMLKSRGVGGSRKEAMQQASKQLQPAKAKSSRKQIGGLSQRRSEKENGEVWV</sequence>
<protein>
    <submittedName>
        <fullName evidence="3">Receptor-type adenylate cyclase</fullName>
    </submittedName>
</protein>
<evidence type="ECO:0000256" key="1">
    <source>
        <dbReference type="SAM" id="MobiDB-lite"/>
    </source>
</evidence>
<dbReference type="InterPro" id="IPR050697">
    <property type="entry name" value="Adenylyl/Guanylyl_Cyclase_3/4"/>
</dbReference>
<evidence type="ECO:0000259" key="2">
    <source>
        <dbReference type="PROSITE" id="PS50125"/>
    </source>
</evidence>
<feature type="compositionally biased region" description="Basic and acidic residues" evidence="1">
    <location>
        <begin position="660"/>
        <end position="671"/>
    </location>
</feature>
<comment type="caution">
    <text evidence="3">The sequence shown here is derived from an EMBL/GenBank/DDBJ whole genome shotgun (WGS) entry which is preliminary data.</text>
</comment>
<dbReference type="InterPro" id="IPR029787">
    <property type="entry name" value="Nucleotide_cyclase"/>
</dbReference>
<feature type="domain" description="Guanylate cyclase" evidence="2">
    <location>
        <begin position="418"/>
        <end position="534"/>
    </location>
</feature>
<proteinExistence type="predicted"/>
<dbReference type="GO" id="GO:0006171">
    <property type="term" value="P:cAMP biosynthetic process"/>
    <property type="evidence" value="ECO:0007669"/>
    <property type="project" value="TreeGrafter"/>
</dbReference>
<organism evidence="3 4">
    <name type="scientific">Seminavis robusta</name>
    <dbReference type="NCBI Taxonomy" id="568900"/>
    <lineage>
        <taxon>Eukaryota</taxon>
        <taxon>Sar</taxon>
        <taxon>Stramenopiles</taxon>
        <taxon>Ochrophyta</taxon>
        <taxon>Bacillariophyta</taxon>
        <taxon>Bacillariophyceae</taxon>
        <taxon>Bacillariophycidae</taxon>
        <taxon>Naviculales</taxon>
        <taxon>Naviculaceae</taxon>
        <taxon>Seminavis</taxon>
    </lineage>
</organism>
<dbReference type="EMBL" id="CAICTM010000040">
    <property type="protein sequence ID" value="CAB9498523.1"/>
    <property type="molecule type" value="Genomic_DNA"/>
</dbReference>
<gene>
    <name evidence="3" type="ORF">SEMRO_40_G024520.1</name>
</gene>
<feature type="region of interest" description="Disordered" evidence="1">
    <location>
        <begin position="587"/>
        <end position="671"/>
    </location>
</feature>
<dbReference type="Proteomes" id="UP001153069">
    <property type="component" value="Unassembled WGS sequence"/>
</dbReference>
<dbReference type="CDD" id="cd07302">
    <property type="entry name" value="CHD"/>
    <property type="match status" value="1"/>
</dbReference>
<evidence type="ECO:0000313" key="4">
    <source>
        <dbReference type="Proteomes" id="UP001153069"/>
    </source>
</evidence>
<evidence type="ECO:0000313" key="3">
    <source>
        <dbReference type="EMBL" id="CAB9498523.1"/>
    </source>
</evidence>
<feature type="compositionally biased region" description="Low complexity" evidence="1">
    <location>
        <begin position="595"/>
        <end position="607"/>
    </location>
</feature>
<name>A0A9N8H6A5_9STRA</name>
<dbReference type="Gene3D" id="3.30.70.1230">
    <property type="entry name" value="Nucleotide cyclase"/>
    <property type="match status" value="1"/>
</dbReference>
<dbReference type="PANTHER" id="PTHR43081:SF19">
    <property type="entry name" value="PH-SENSITIVE ADENYLATE CYCLASE RV1264"/>
    <property type="match status" value="1"/>
</dbReference>
<dbReference type="AlphaFoldDB" id="A0A9N8H6A5"/>
<dbReference type="GO" id="GO:0035556">
    <property type="term" value="P:intracellular signal transduction"/>
    <property type="evidence" value="ECO:0007669"/>
    <property type="project" value="InterPro"/>
</dbReference>
<dbReference type="Pfam" id="PF19363">
    <property type="entry name" value="DUF5939"/>
    <property type="match status" value="1"/>
</dbReference>
<dbReference type="SMART" id="SM00044">
    <property type="entry name" value="CYCc"/>
    <property type="match status" value="1"/>
</dbReference>
<keyword evidence="3" id="KW-0675">Receptor</keyword>
<feature type="region of interest" description="Disordered" evidence="1">
    <location>
        <begin position="1"/>
        <end position="25"/>
    </location>
</feature>
<dbReference type="SUPFAM" id="SSF55073">
    <property type="entry name" value="Nucleotide cyclase"/>
    <property type="match status" value="1"/>
</dbReference>
<dbReference type="PANTHER" id="PTHR43081">
    <property type="entry name" value="ADENYLATE CYCLASE, TERMINAL-DIFFERENTIATION SPECIFIC-RELATED"/>
    <property type="match status" value="1"/>
</dbReference>
<feature type="region of interest" description="Disordered" evidence="1">
    <location>
        <begin position="267"/>
        <end position="286"/>
    </location>
</feature>
<dbReference type="OrthoDB" id="2021138at2759"/>
<dbReference type="PROSITE" id="PS50125">
    <property type="entry name" value="GUANYLATE_CYCLASE_2"/>
    <property type="match status" value="1"/>
</dbReference>
<dbReference type="Pfam" id="PF00211">
    <property type="entry name" value="Guanylate_cyc"/>
    <property type="match status" value="1"/>
</dbReference>
<keyword evidence="4" id="KW-1185">Reference proteome</keyword>